<dbReference type="Proteomes" id="UP001431784">
    <property type="component" value="Unassembled WGS sequence"/>
</dbReference>
<keyword evidence="7 9" id="KW-0472">Membrane</keyword>
<comment type="similarity">
    <text evidence="8 9">Belongs to the TRAP transporter small permease family.</text>
</comment>
<name>A0ABT5TB54_9RHOB</name>
<keyword evidence="5 9" id="KW-0812">Transmembrane</keyword>
<keyword evidence="2 9" id="KW-0813">Transport</keyword>
<evidence type="ECO:0000256" key="6">
    <source>
        <dbReference type="ARBA" id="ARBA00022989"/>
    </source>
</evidence>
<gene>
    <name evidence="11" type="ORF">PUT78_14755</name>
</gene>
<dbReference type="PANTHER" id="PTHR35011">
    <property type="entry name" value="2,3-DIKETO-L-GULONATE TRAP TRANSPORTER SMALL PERMEASE PROTEIN YIAM"/>
    <property type="match status" value="1"/>
</dbReference>
<reference evidence="11" key="1">
    <citation type="submission" date="2023-02" db="EMBL/GenBank/DDBJ databases">
        <title>Description of Roseinatronobacter alkalisoli sp. nov., an alkaliphilic bacerium isolated from soda soil.</title>
        <authorList>
            <person name="Wei W."/>
        </authorList>
    </citation>
    <scope>NUCLEOTIDE SEQUENCE</scope>
    <source>
        <strain evidence="11">HJB301</strain>
    </source>
</reference>
<sequence length="169" mass="18963">MNTLRAVNSMIEQVFMLIAGSLFAVFIATIFYQVLARNWLVISVGWTDEIALMCFVWSVFLGAAVALRRRVHYVVEILPDTWVNSTNALRLFGALACIPVIYVLVFNGYILTGMGWRRASVALRLPLAWIFMSIPVAGVAMALFSVEVILDDIRRFRSGQPAEHPPEDL</sequence>
<accession>A0ABT5TB54</accession>
<feature type="transmembrane region" description="Helical" evidence="9">
    <location>
        <begin position="14"/>
        <end position="35"/>
    </location>
</feature>
<dbReference type="RefSeq" id="WP_274353035.1">
    <property type="nucleotide sequence ID" value="NZ_JAQZSM010000014.1"/>
</dbReference>
<feature type="domain" description="Tripartite ATP-independent periplasmic transporters DctQ component" evidence="10">
    <location>
        <begin position="27"/>
        <end position="154"/>
    </location>
</feature>
<evidence type="ECO:0000256" key="4">
    <source>
        <dbReference type="ARBA" id="ARBA00022519"/>
    </source>
</evidence>
<comment type="function">
    <text evidence="9">Part of the tripartite ATP-independent periplasmic (TRAP) transport system.</text>
</comment>
<feature type="transmembrane region" description="Helical" evidence="9">
    <location>
        <begin position="50"/>
        <end position="67"/>
    </location>
</feature>
<organism evidence="11 12">
    <name type="scientific">Roseinatronobacter alkalisoli</name>
    <dbReference type="NCBI Taxonomy" id="3028235"/>
    <lineage>
        <taxon>Bacteria</taxon>
        <taxon>Pseudomonadati</taxon>
        <taxon>Pseudomonadota</taxon>
        <taxon>Alphaproteobacteria</taxon>
        <taxon>Rhodobacterales</taxon>
        <taxon>Paracoccaceae</taxon>
        <taxon>Roseinatronobacter</taxon>
    </lineage>
</organism>
<dbReference type="InterPro" id="IPR055348">
    <property type="entry name" value="DctQ"/>
</dbReference>
<dbReference type="InterPro" id="IPR007387">
    <property type="entry name" value="TRAP_DctQ"/>
</dbReference>
<evidence type="ECO:0000256" key="5">
    <source>
        <dbReference type="ARBA" id="ARBA00022692"/>
    </source>
</evidence>
<feature type="transmembrane region" description="Helical" evidence="9">
    <location>
        <begin position="88"/>
        <end position="110"/>
    </location>
</feature>
<keyword evidence="12" id="KW-1185">Reference proteome</keyword>
<protein>
    <recommendedName>
        <fullName evidence="9">TRAP transporter small permease protein</fullName>
    </recommendedName>
</protein>
<comment type="subunit">
    <text evidence="9">The complex comprises the extracytoplasmic solute receptor protein and the two transmembrane proteins.</text>
</comment>
<evidence type="ECO:0000256" key="3">
    <source>
        <dbReference type="ARBA" id="ARBA00022475"/>
    </source>
</evidence>
<evidence type="ECO:0000313" key="12">
    <source>
        <dbReference type="Proteomes" id="UP001431784"/>
    </source>
</evidence>
<evidence type="ECO:0000256" key="9">
    <source>
        <dbReference type="RuleBase" id="RU369079"/>
    </source>
</evidence>
<dbReference type="Pfam" id="PF04290">
    <property type="entry name" value="DctQ"/>
    <property type="match status" value="1"/>
</dbReference>
<evidence type="ECO:0000256" key="1">
    <source>
        <dbReference type="ARBA" id="ARBA00004429"/>
    </source>
</evidence>
<proteinExistence type="inferred from homology"/>
<evidence type="ECO:0000256" key="8">
    <source>
        <dbReference type="ARBA" id="ARBA00038436"/>
    </source>
</evidence>
<evidence type="ECO:0000259" key="10">
    <source>
        <dbReference type="Pfam" id="PF04290"/>
    </source>
</evidence>
<keyword evidence="3" id="KW-1003">Cell membrane</keyword>
<dbReference type="PANTHER" id="PTHR35011:SF2">
    <property type="entry name" value="2,3-DIKETO-L-GULONATE TRAP TRANSPORTER SMALL PERMEASE PROTEIN YIAM"/>
    <property type="match status" value="1"/>
</dbReference>
<evidence type="ECO:0000256" key="7">
    <source>
        <dbReference type="ARBA" id="ARBA00023136"/>
    </source>
</evidence>
<keyword evidence="4 9" id="KW-0997">Cell inner membrane</keyword>
<evidence type="ECO:0000256" key="2">
    <source>
        <dbReference type="ARBA" id="ARBA00022448"/>
    </source>
</evidence>
<evidence type="ECO:0000313" key="11">
    <source>
        <dbReference type="EMBL" id="MDD7972358.1"/>
    </source>
</evidence>
<feature type="transmembrane region" description="Helical" evidence="9">
    <location>
        <begin position="130"/>
        <end position="150"/>
    </location>
</feature>
<comment type="caution">
    <text evidence="11">The sequence shown here is derived from an EMBL/GenBank/DDBJ whole genome shotgun (WGS) entry which is preliminary data.</text>
</comment>
<keyword evidence="6 9" id="KW-1133">Transmembrane helix</keyword>
<dbReference type="EMBL" id="JAQZSM010000014">
    <property type="protein sequence ID" value="MDD7972358.1"/>
    <property type="molecule type" value="Genomic_DNA"/>
</dbReference>
<comment type="subcellular location">
    <subcellularLocation>
        <location evidence="1 9">Cell inner membrane</location>
        <topology evidence="1 9">Multi-pass membrane protein</topology>
    </subcellularLocation>
</comment>